<dbReference type="EMBL" id="JACHJL010000007">
    <property type="protein sequence ID" value="MBB5936365.1"/>
    <property type="molecule type" value="Genomic_DNA"/>
</dbReference>
<sequence length="129" mass="13844">MSREDWLGVLEQAAAGGVRRVQLIGGEPMLHPDALVLADQALTRGLAVEVYSNLVHVSDAWWTQLQRAGASLATSWYSDQADEHQAITGRPSFQRTRDNIVKAVQLGIPLRAGIVAIAGGSASNRPSET</sequence>
<evidence type="ECO:0000313" key="6">
    <source>
        <dbReference type="EMBL" id="MBB5936365.1"/>
    </source>
</evidence>
<dbReference type="InterPro" id="IPR007197">
    <property type="entry name" value="rSAM"/>
</dbReference>
<evidence type="ECO:0000256" key="3">
    <source>
        <dbReference type="ARBA" id="ARBA00023004"/>
    </source>
</evidence>
<dbReference type="PANTHER" id="PTHR11228">
    <property type="entry name" value="RADICAL SAM DOMAIN PROTEIN"/>
    <property type="match status" value="1"/>
</dbReference>
<proteinExistence type="predicted"/>
<dbReference type="InterPro" id="IPR013785">
    <property type="entry name" value="Aldolase_TIM"/>
</dbReference>
<dbReference type="GO" id="GO:0051536">
    <property type="term" value="F:iron-sulfur cluster binding"/>
    <property type="evidence" value="ECO:0007669"/>
    <property type="project" value="UniProtKB-KW"/>
</dbReference>
<gene>
    <name evidence="6" type="ORF">FHS42_003440</name>
</gene>
<dbReference type="Gene3D" id="3.20.20.70">
    <property type="entry name" value="Aldolase class I"/>
    <property type="match status" value="1"/>
</dbReference>
<dbReference type="SUPFAM" id="SSF102114">
    <property type="entry name" value="Radical SAM enzymes"/>
    <property type="match status" value="1"/>
</dbReference>
<dbReference type="PANTHER" id="PTHR11228:SF7">
    <property type="entry name" value="PQQA PEPTIDE CYCLASE"/>
    <property type="match status" value="1"/>
</dbReference>
<organism evidence="6 7">
    <name type="scientific">Streptomyces zagrosensis</name>
    <dbReference type="NCBI Taxonomy" id="1042984"/>
    <lineage>
        <taxon>Bacteria</taxon>
        <taxon>Bacillati</taxon>
        <taxon>Actinomycetota</taxon>
        <taxon>Actinomycetes</taxon>
        <taxon>Kitasatosporales</taxon>
        <taxon>Streptomycetaceae</taxon>
        <taxon>Streptomyces</taxon>
    </lineage>
</organism>
<feature type="domain" description="Radical SAM core" evidence="5">
    <location>
        <begin position="2"/>
        <end position="117"/>
    </location>
</feature>
<evidence type="ECO:0000256" key="4">
    <source>
        <dbReference type="ARBA" id="ARBA00023014"/>
    </source>
</evidence>
<comment type="caution">
    <text evidence="6">The sequence shown here is derived from an EMBL/GenBank/DDBJ whole genome shotgun (WGS) entry which is preliminary data.</text>
</comment>
<dbReference type="Pfam" id="PF04055">
    <property type="entry name" value="Radical_SAM"/>
    <property type="match status" value="1"/>
</dbReference>
<evidence type="ECO:0000259" key="5">
    <source>
        <dbReference type="Pfam" id="PF04055"/>
    </source>
</evidence>
<keyword evidence="2" id="KW-0479">Metal-binding</keyword>
<dbReference type="InterPro" id="IPR050377">
    <property type="entry name" value="Radical_SAM_PqqE_MftC-like"/>
</dbReference>
<protein>
    <submittedName>
        <fullName evidence="6">Molybdenum cofactor biosynthesis enzyme MoaA</fullName>
    </submittedName>
</protein>
<evidence type="ECO:0000256" key="1">
    <source>
        <dbReference type="ARBA" id="ARBA00022691"/>
    </source>
</evidence>
<dbReference type="GO" id="GO:0003824">
    <property type="term" value="F:catalytic activity"/>
    <property type="evidence" value="ECO:0007669"/>
    <property type="project" value="InterPro"/>
</dbReference>
<keyword evidence="4" id="KW-0411">Iron-sulfur</keyword>
<accession>A0A7W9QA06</accession>
<dbReference type="CDD" id="cd01335">
    <property type="entry name" value="Radical_SAM"/>
    <property type="match status" value="1"/>
</dbReference>
<dbReference type="InterPro" id="IPR058240">
    <property type="entry name" value="rSAM_sf"/>
</dbReference>
<dbReference type="GO" id="GO:0046872">
    <property type="term" value="F:metal ion binding"/>
    <property type="evidence" value="ECO:0007669"/>
    <property type="project" value="UniProtKB-KW"/>
</dbReference>
<dbReference type="AlphaFoldDB" id="A0A7W9QA06"/>
<evidence type="ECO:0000313" key="7">
    <source>
        <dbReference type="Proteomes" id="UP000588098"/>
    </source>
</evidence>
<dbReference type="Proteomes" id="UP000588098">
    <property type="component" value="Unassembled WGS sequence"/>
</dbReference>
<evidence type="ECO:0000256" key="2">
    <source>
        <dbReference type="ARBA" id="ARBA00022723"/>
    </source>
</evidence>
<reference evidence="6 7" key="1">
    <citation type="submission" date="2020-08" db="EMBL/GenBank/DDBJ databases">
        <title>Genomic Encyclopedia of Type Strains, Phase III (KMG-III): the genomes of soil and plant-associated and newly described type strains.</title>
        <authorList>
            <person name="Whitman W."/>
        </authorList>
    </citation>
    <scope>NUCLEOTIDE SEQUENCE [LARGE SCALE GENOMIC DNA]</scope>
    <source>
        <strain evidence="6 7">CECT 8305</strain>
    </source>
</reference>
<keyword evidence="7" id="KW-1185">Reference proteome</keyword>
<keyword evidence="1" id="KW-0949">S-adenosyl-L-methionine</keyword>
<name>A0A7W9QA06_9ACTN</name>
<keyword evidence="3" id="KW-0408">Iron</keyword>
<dbReference type="RefSeq" id="WP_246494860.1">
    <property type="nucleotide sequence ID" value="NZ_JACHJL010000007.1"/>
</dbReference>